<evidence type="ECO:0000256" key="1">
    <source>
        <dbReference type="SAM" id="MobiDB-lite"/>
    </source>
</evidence>
<name>A0A4Q0MCY1_9SPHI</name>
<reference evidence="2 3" key="1">
    <citation type="submission" date="2018-12" db="EMBL/GenBank/DDBJ databases">
        <title>The Draft Genome Sequence of the Soil Bacterium Pedobacter tournemirensis R1.</title>
        <authorList>
            <person name="He J."/>
        </authorList>
    </citation>
    <scope>NUCLEOTIDE SEQUENCE [LARGE SCALE GENOMIC DNA]</scope>
    <source>
        <strain evidence="2 3">R1</strain>
    </source>
</reference>
<evidence type="ECO:0000313" key="3">
    <source>
        <dbReference type="Proteomes" id="UP000290848"/>
    </source>
</evidence>
<evidence type="ECO:0000313" key="2">
    <source>
        <dbReference type="EMBL" id="RXF70666.1"/>
    </source>
</evidence>
<accession>A0A4Q0MCY1</accession>
<dbReference type="Proteomes" id="UP000290848">
    <property type="component" value="Unassembled WGS sequence"/>
</dbReference>
<proteinExistence type="predicted"/>
<organism evidence="2 3">
    <name type="scientific">Arcticibacter tournemirensis</name>
    <dbReference type="NCBI Taxonomy" id="699437"/>
    <lineage>
        <taxon>Bacteria</taxon>
        <taxon>Pseudomonadati</taxon>
        <taxon>Bacteroidota</taxon>
        <taxon>Sphingobacteriia</taxon>
        <taxon>Sphingobacteriales</taxon>
        <taxon>Sphingobacteriaceae</taxon>
        <taxon>Arcticibacter</taxon>
    </lineage>
</organism>
<protein>
    <submittedName>
        <fullName evidence="2">Uncharacterized protein</fullName>
    </submittedName>
</protein>
<dbReference type="AlphaFoldDB" id="A0A4Q0MCY1"/>
<sequence>MIEPENMPFDDKEGEDAVNNLRQNENSAGGSADMPETNPSDLERLDQATKASEAAFTLEPEKGIPPAPENYNSDDEQDGHNVKH</sequence>
<feature type="region of interest" description="Disordered" evidence="1">
    <location>
        <begin position="1"/>
        <end position="84"/>
    </location>
</feature>
<comment type="caution">
    <text evidence="2">The sequence shown here is derived from an EMBL/GenBank/DDBJ whole genome shotgun (WGS) entry which is preliminary data.</text>
</comment>
<gene>
    <name evidence="2" type="ORF">EKH83_08490</name>
</gene>
<dbReference type="RefSeq" id="WP_128768971.1">
    <property type="nucleotide sequence ID" value="NZ_RXOC01000004.1"/>
</dbReference>
<feature type="compositionally biased region" description="Polar residues" evidence="1">
    <location>
        <begin position="20"/>
        <end position="29"/>
    </location>
</feature>
<dbReference type="EMBL" id="RXOC01000004">
    <property type="protein sequence ID" value="RXF70666.1"/>
    <property type="molecule type" value="Genomic_DNA"/>
</dbReference>